<evidence type="ECO:0000259" key="1">
    <source>
        <dbReference type="Pfam" id="PF00646"/>
    </source>
</evidence>
<feature type="domain" description="F-box" evidence="1">
    <location>
        <begin position="33"/>
        <end position="64"/>
    </location>
</feature>
<organism evidence="2 3">
    <name type="scientific">Escovopsis weberi</name>
    <dbReference type="NCBI Taxonomy" id="150374"/>
    <lineage>
        <taxon>Eukaryota</taxon>
        <taxon>Fungi</taxon>
        <taxon>Dikarya</taxon>
        <taxon>Ascomycota</taxon>
        <taxon>Pezizomycotina</taxon>
        <taxon>Sordariomycetes</taxon>
        <taxon>Hypocreomycetidae</taxon>
        <taxon>Hypocreales</taxon>
        <taxon>Hypocreaceae</taxon>
        <taxon>Escovopsis</taxon>
    </lineage>
</organism>
<evidence type="ECO:0000313" key="2">
    <source>
        <dbReference type="EMBL" id="KOS18625.1"/>
    </source>
</evidence>
<dbReference type="Pfam" id="PF00646">
    <property type="entry name" value="F-box"/>
    <property type="match status" value="1"/>
</dbReference>
<evidence type="ECO:0000313" key="3">
    <source>
        <dbReference type="Proteomes" id="UP000053831"/>
    </source>
</evidence>
<dbReference type="SUPFAM" id="SSF81383">
    <property type="entry name" value="F-box domain"/>
    <property type="match status" value="1"/>
</dbReference>
<dbReference type="Proteomes" id="UP000053831">
    <property type="component" value="Unassembled WGS sequence"/>
</dbReference>
<name>A0A0M9VTB6_ESCWE</name>
<accession>A0A0M9VTB6</accession>
<dbReference type="CDD" id="cd09917">
    <property type="entry name" value="F-box_SF"/>
    <property type="match status" value="1"/>
</dbReference>
<gene>
    <name evidence="2" type="ORF">ESCO_001390</name>
</gene>
<proteinExistence type="predicted"/>
<protein>
    <recommendedName>
        <fullName evidence="1">F-box domain-containing protein</fullName>
    </recommendedName>
</protein>
<sequence length="433" mass="48223">MPDAIGAVNTEMAGPVQGKAMARARAEAQAAPILNLPVEIVNGILSLLPRYSRIIVSQTCRALQITVWGYAGRAKAFPWSLDDESRLHYLTDLSHREHDLYACPICVRLHRVGEDVLPPGTKHWDLCGWRSQLLTGGQGAGNHGYWLWHRHVQTVLKQTRLASEGRLERRSFLEQVMAPYHHRFAMPFHETSEAHFPNDCGIMGHYSVFQRVVGGHFVIHTVSVFRQIDVAAQAAARRLGISLKVTGRVQVCQHLNTWSYPLYAARRRHYEQKLGRRGWPPPHAMHNLNDKMYETLKAAGKWASPEAWMRRGTQTRVSSACRAGLSTVVHRPLSSGEAWDHGALGPAVPGECSTCATDFTIRTGTGIAVVQSWTDLGPEGSLEPLYWGTWASGWTDHPVIRQPRSAHKGYGECDAETRLAMDMAEMSFASDAS</sequence>
<dbReference type="InterPro" id="IPR001810">
    <property type="entry name" value="F-box_dom"/>
</dbReference>
<comment type="caution">
    <text evidence="2">The sequence shown here is derived from an EMBL/GenBank/DDBJ whole genome shotgun (WGS) entry which is preliminary data.</text>
</comment>
<dbReference type="AlphaFoldDB" id="A0A0M9VTB6"/>
<dbReference type="InterPro" id="IPR036047">
    <property type="entry name" value="F-box-like_dom_sf"/>
</dbReference>
<reference evidence="2 3" key="1">
    <citation type="submission" date="2015-07" db="EMBL/GenBank/DDBJ databases">
        <title>The genome of the fungus Escovopsis weberi, a specialized disease agent of ant agriculture.</title>
        <authorList>
            <person name="de Man T.J."/>
            <person name="Stajich J.E."/>
            <person name="Kubicek C.P."/>
            <person name="Chenthamara K."/>
            <person name="Atanasova L."/>
            <person name="Druzhinina I.S."/>
            <person name="Birnbaum S."/>
            <person name="Barribeau S.M."/>
            <person name="Teiling C."/>
            <person name="Suen G."/>
            <person name="Currie C."/>
            <person name="Gerardo N.M."/>
        </authorList>
    </citation>
    <scope>NUCLEOTIDE SEQUENCE [LARGE SCALE GENOMIC DNA]</scope>
</reference>
<dbReference type="STRING" id="150374.A0A0M9VTB6"/>
<keyword evidence="3" id="KW-1185">Reference proteome</keyword>
<dbReference type="EMBL" id="LGSR01000020">
    <property type="protein sequence ID" value="KOS18625.1"/>
    <property type="molecule type" value="Genomic_DNA"/>
</dbReference>
<dbReference type="OrthoDB" id="3766406at2759"/>